<dbReference type="InterPro" id="IPR004838">
    <property type="entry name" value="NHTrfase_class1_PyrdxlP-BS"/>
</dbReference>
<keyword evidence="4" id="KW-0032">Aminotransferase</keyword>
<sequence length="399" mass="44022">MVKIQPFEVEQWMDRLETTPGVLNLAETCAASVSLDDLIRMCEDKNSQNPLWLSAKLTYGAIRGSKTLRRRVAALYDRASDAEPLSSENVLISQGAIAANFLLLYTLVGPGDHVICVYPTYQQLYAVPESLGAEVSLWKLKEENAYIPDVTELEGLVKRNTKMIVINNPNNPTGSTIPPSVLLQIVSFAQQRDIIIFSDEVYSPLYHSLPSAQPAPPSILSLGYARSVSTGSMSKAFSLAGIRIGWIASRDRTIIEAVAAARDYTTISVSQLDDQVASFALSESVVGPLLKRNLGLAHQNLGLLEAFILRYKDHCEWVKPTAGTTALVRFKHRDGTPVDDPSFVLDLLDKTKVLVMPACPCFGLGKDFVGYVRFGYVCETEILIEGLRRLGKYIEEHLQ</sequence>
<dbReference type="PANTHER" id="PTHR43510:SF1">
    <property type="entry name" value="AMINOTRANSFERASE FUNCTION, HYPOTHETICAL (EUROFUNG)"/>
    <property type="match status" value="1"/>
</dbReference>
<evidence type="ECO:0000313" key="5">
    <source>
        <dbReference type="Proteomes" id="UP000008066"/>
    </source>
</evidence>
<name>G0SBX4_CHATD</name>
<feature type="domain" description="Aminotransferase class I/classII large" evidence="3">
    <location>
        <begin position="58"/>
        <end position="357"/>
    </location>
</feature>
<evidence type="ECO:0000256" key="1">
    <source>
        <dbReference type="ARBA" id="ARBA00007441"/>
    </source>
</evidence>
<dbReference type="SUPFAM" id="SSF53383">
    <property type="entry name" value="PLP-dependent transferases"/>
    <property type="match status" value="1"/>
</dbReference>
<keyword evidence="4" id="KW-0808">Transferase</keyword>
<organism evidence="5">
    <name type="scientific">Chaetomium thermophilum (strain DSM 1495 / CBS 144.50 / IMI 039719)</name>
    <name type="common">Thermochaetoides thermophila</name>
    <dbReference type="NCBI Taxonomy" id="759272"/>
    <lineage>
        <taxon>Eukaryota</taxon>
        <taxon>Fungi</taxon>
        <taxon>Dikarya</taxon>
        <taxon>Ascomycota</taxon>
        <taxon>Pezizomycotina</taxon>
        <taxon>Sordariomycetes</taxon>
        <taxon>Sordariomycetidae</taxon>
        <taxon>Sordariales</taxon>
        <taxon>Chaetomiaceae</taxon>
        <taxon>Thermochaetoides</taxon>
    </lineage>
</organism>
<keyword evidence="5" id="KW-1185">Reference proteome</keyword>
<dbReference type="HOGENOM" id="CLU_017584_4_4_1"/>
<dbReference type="GeneID" id="18259551"/>
<dbReference type="InterPro" id="IPR015422">
    <property type="entry name" value="PyrdxlP-dep_Trfase_small"/>
</dbReference>
<dbReference type="STRING" id="759272.G0SBX4"/>
<dbReference type="OMA" id="IMAARDY"/>
<dbReference type="Gene3D" id="3.90.1150.10">
    <property type="entry name" value="Aspartate Aminotransferase, domain 1"/>
    <property type="match status" value="1"/>
</dbReference>
<protein>
    <submittedName>
        <fullName evidence="4">Aminotransferase-like protein</fullName>
    </submittedName>
</protein>
<dbReference type="AlphaFoldDB" id="G0SBX4"/>
<dbReference type="OrthoDB" id="7042322at2759"/>
<dbReference type="InterPro" id="IPR004839">
    <property type="entry name" value="Aminotransferase_I/II_large"/>
</dbReference>
<dbReference type="eggNOG" id="KOG0257">
    <property type="taxonomic scope" value="Eukaryota"/>
</dbReference>
<dbReference type="Pfam" id="PF00155">
    <property type="entry name" value="Aminotran_1_2"/>
    <property type="match status" value="1"/>
</dbReference>
<proteinExistence type="inferred from homology"/>
<dbReference type="GO" id="GO:0030170">
    <property type="term" value="F:pyridoxal phosphate binding"/>
    <property type="evidence" value="ECO:0007669"/>
    <property type="project" value="InterPro"/>
</dbReference>
<gene>
    <name evidence="4" type="ORF">CTHT_0055130</name>
</gene>
<dbReference type="Proteomes" id="UP000008066">
    <property type="component" value="Unassembled WGS sequence"/>
</dbReference>
<evidence type="ECO:0000313" key="4">
    <source>
        <dbReference type="EMBL" id="EGS18900.1"/>
    </source>
</evidence>
<dbReference type="PROSITE" id="PS00105">
    <property type="entry name" value="AA_TRANSFER_CLASS_1"/>
    <property type="match status" value="1"/>
</dbReference>
<accession>G0SBX4</accession>
<dbReference type="GO" id="GO:0008483">
    <property type="term" value="F:transaminase activity"/>
    <property type="evidence" value="ECO:0007669"/>
    <property type="project" value="UniProtKB-KW"/>
</dbReference>
<evidence type="ECO:0000256" key="2">
    <source>
        <dbReference type="ARBA" id="ARBA00022898"/>
    </source>
</evidence>
<dbReference type="EMBL" id="GL988045">
    <property type="protein sequence ID" value="EGS18900.1"/>
    <property type="molecule type" value="Genomic_DNA"/>
</dbReference>
<dbReference type="InterPro" id="IPR015424">
    <property type="entry name" value="PyrdxlP-dep_Trfase"/>
</dbReference>
<reference evidence="4 5" key="1">
    <citation type="journal article" date="2011" name="Cell">
        <title>Insight into structure and assembly of the nuclear pore complex by utilizing the genome of a eukaryotic thermophile.</title>
        <authorList>
            <person name="Amlacher S."/>
            <person name="Sarges P."/>
            <person name="Flemming D."/>
            <person name="van Noort V."/>
            <person name="Kunze R."/>
            <person name="Devos D.P."/>
            <person name="Arumugam M."/>
            <person name="Bork P."/>
            <person name="Hurt E."/>
        </authorList>
    </citation>
    <scope>NUCLEOTIDE SEQUENCE [LARGE SCALE GENOMIC DNA]</scope>
    <source>
        <strain evidence="5">DSM 1495 / CBS 144.50 / IMI 039719</strain>
    </source>
</reference>
<dbReference type="RefSeq" id="XP_006695845.1">
    <property type="nucleotide sequence ID" value="XM_006695782.1"/>
</dbReference>
<keyword evidence="2" id="KW-0663">Pyridoxal phosphate</keyword>
<dbReference type="PANTHER" id="PTHR43510">
    <property type="entry name" value="AMINOTRANSFERASE FUNCTION, HYPOTHETICAL (EUROFUNG)"/>
    <property type="match status" value="1"/>
</dbReference>
<evidence type="ECO:0000259" key="3">
    <source>
        <dbReference type="Pfam" id="PF00155"/>
    </source>
</evidence>
<dbReference type="Gene3D" id="3.40.640.10">
    <property type="entry name" value="Type I PLP-dependent aspartate aminotransferase-like (Major domain)"/>
    <property type="match status" value="1"/>
</dbReference>
<dbReference type="KEGG" id="cthr:CTHT_0055130"/>
<comment type="similarity">
    <text evidence="1">Belongs to the class-I pyridoxal-phosphate-dependent aminotransferase family.</text>
</comment>
<dbReference type="InterPro" id="IPR015421">
    <property type="entry name" value="PyrdxlP-dep_Trfase_major"/>
</dbReference>
<dbReference type="CDD" id="cd00609">
    <property type="entry name" value="AAT_like"/>
    <property type="match status" value="1"/>
</dbReference>